<name>A0A1E5SYN1_9BACT</name>
<sequence length="401" mass="47273">MEEGYLIEDYRTKETISIGSPGVQVGAMQVTSGNLKEVIDNPSNYQLRINYDCPFLFPLKDHNTGDFDLQEKRIRYFHLIKKRGQQEFSTLDILRLPKFSSFQLIVPISREDFRVHDNGYIENKLDDFSWKVINHLNIKINDVIEQKELKINLNTNKILSYRNIYLHNDDLNQPVAHTVFPYTSMVHINAPKNSENIDEDVLRLYLQNKVELKNFIEDYLPKVESSNDFEKIILRVVHDFAFYASERPEVLFQLEEEMIRDLFLVALKILLPISEAEVFNYDGKLDFKVSDPLKPYEYISGEFKIWRGKNSFDDCFHQITQKHSTGAEKSVYMLFINRNKDPDATYMKALKFLKQTDIYIQELNPNISLSKNQKFSRHEIDLKGRRTDLIIGIINVYYERI</sequence>
<gene>
    <name evidence="1" type="ORF">BFP71_12155</name>
</gene>
<accession>A0A1E5SYN1</accession>
<keyword evidence="2" id="KW-1185">Reference proteome</keyword>
<dbReference type="AlphaFoldDB" id="A0A1E5SYN1"/>
<evidence type="ECO:0000313" key="1">
    <source>
        <dbReference type="EMBL" id="OEK04230.1"/>
    </source>
</evidence>
<proteinExistence type="predicted"/>
<protein>
    <submittedName>
        <fullName evidence="1">Uncharacterized protein</fullName>
    </submittedName>
</protein>
<dbReference type="Proteomes" id="UP000095552">
    <property type="component" value="Unassembled WGS sequence"/>
</dbReference>
<organism evidence="1 2">
    <name type="scientific">Roseivirga misakiensis</name>
    <dbReference type="NCBI Taxonomy" id="1563681"/>
    <lineage>
        <taxon>Bacteria</taxon>
        <taxon>Pseudomonadati</taxon>
        <taxon>Bacteroidota</taxon>
        <taxon>Cytophagia</taxon>
        <taxon>Cytophagales</taxon>
        <taxon>Roseivirgaceae</taxon>
        <taxon>Roseivirga</taxon>
    </lineage>
</organism>
<reference evidence="1 2" key="1">
    <citation type="submission" date="2016-08" db="EMBL/GenBank/DDBJ databases">
        <title>Draft genome of Fabibacter sp. strain SK-8.</title>
        <authorList>
            <person name="Wong S.-K."/>
            <person name="Hamasaki K."/>
            <person name="Yoshizawa S."/>
        </authorList>
    </citation>
    <scope>NUCLEOTIDE SEQUENCE [LARGE SCALE GENOMIC DNA]</scope>
    <source>
        <strain evidence="1 2">SK-8</strain>
    </source>
</reference>
<evidence type="ECO:0000313" key="2">
    <source>
        <dbReference type="Proteomes" id="UP000095552"/>
    </source>
</evidence>
<dbReference type="EMBL" id="MDGQ01000005">
    <property type="protein sequence ID" value="OEK04230.1"/>
    <property type="molecule type" value="Genomic_DNA"/>
</dbReference>
<dbReference type="RefSeq" id="WP_069835735.1">
    <property type="nucleotide sequence ID" value="NZ_MDGQ01000005.1"/>
</dbReference>
<comment type="caution">
    <text evidence="1">The sequence shown here is derived from an EMBL/GenBank/DDBJ whole genome shotgun (WGS) entry which is preliminary data.</text>
</comment>